<feature type="domain" description="Metallo-beta-lactamase" evidence="2">
    <location>
        <begin position="14"/>
        <end position="205"/>
    </location>
</feature>
<accession>A0A1N7P9S5</accession>
<gene>
    <name evidence="3" type="ORF">SAMN05421686_10938</name>
</gene>
<dbReference type="GO" id="GO:0046872">
    <property type="term" value="F:metal ion binding"/>
    <property type="evidence" value="ECO:0007669"/>
    <property type="project" value="UniProtKB-KW"/>
</dbReference>
<dbReference type="PANTHER" id="PTHR43084">
    <property type="entry name" value="PERSULFIDE DIOXYGENASE ETHE1"/>
    <property type="match status" value="1"/>
</dbReference>
<evidence type="ECO:0000259" key="2">
    <source>
        <dbReference type="SMART" id="SM00849"/>
    </source>
</evidence>
<sequence>MSHTIQSYIHEDTSTFTHLLVDSGSRTCAIIDPVLGYDPKSGKTDTAFIDHILSDIECRDLDLQLILETHAHADHLTSAAYIREKTGASIVIGQKIKGIQKTFASIFNEGATFRPDGSQFDILLGDGAELMLGDTRIKSMATPGHTPACASYLIDDTDVFVGDTLFMPDVGTARCDFPGGDAGTLYDSIRKLLSLGDDVLLHMCHDYPPESRTELRSAVTVGEQRRDNIHVSDDHSRDDFISMRTKRDRGLAMPRLIFPSLQVNIRAGDFPAPENNGVIYLKVPLNQF</sequence>
<proteinExistence type="predicted"/>
<dbReference type="SUPFAM" id="SSF56281">
    <property type="entry name" value="Metallo-hydrolase/oxidoreductase"/>
    <property type="match status" value="1"/>
</dbReference>
<dbReference type="Gene3D" id="3.60.15.10">
    <property type="entry name" value="Ribonuclease Z/Hydroxyacylglutathione hydrolase-like"/>
    <property type="match status" value="1"/>
</dbReference>
<dbReference type="OrthoDB" id="9784009at2"/>
<name>A0A1N7P9S5_9GAMM</name>
<dbReference type="Proteomes" id="UP000185639">
    <property type="component" value="Unassembled WGS sequence"/>
</dbReference>
<dbReference type="InterPro" id="IPR051682">
    <property type="entry name" value="Mito_Persulfide_Diox"/>
</dbReference>
<keyword evidence="4" id="KW-1185">Reference proteome</keyword>
<dbReference type="PANTHER" id="PTHR43084:SF1">
    <property type="entry name" value="PERSULFIDE DIOXYGENASE ETHE1, MITOCHONDRIAL"/>
    <property type="match status" value="1"/>
</dbReference>
<dbReference type="SMART" id="SM00849">
    <property type="entry name" value="Lactamase_B"/>
    <property type="match status" value="1"/>
</dbReference>
<dbReference type="InterPro" id="IPR001279">
    <property type="entry name" value="Metallo-B-lactamas"/>
</dbReference>
<dbReference type="STRING" id="484498.SAMN05421686_10938"/>
<dbReference type="GO" id="GO:0070813">
    <property type="term" value="P:hydrogen sulfide metabolic process"/>
    <property type="evidence" value="ECO:0007669"/>
    <property type="project" value="TreeGrafter"/>
</dbReference>
<dbReference type="InterPro" id="IPR036866">
    <property type="entry name" value="RibonucZ/Hydroxyglut_hydro"/>
</dbReference>
<reference evidence="4" key="1">
    <citation type="submission" date="2017-01" db="EMBL/GenBank/DDBJ databases">
        <authorList>
            <person name="Varghese N."/>
            <person name="Submissions S."/>
        </authorList>
    </citation>
    <scope>NUCLEOTIDE SEQUENCE [LARGE SCALE GENOMIC DNA]</scope>
    <source>
        <strain evidence="4">DSM 24913</strain>
    </source>
</reference>
<dbReference type="Pfam" id="PF00753">
    <property type="entry name" value="Lactamase_B"/>
    <property type="match status" value="1"/>
</dbReference>
<protein>
    <submittedName>
        <fullName evidence="3">Glyoxylase, beta-lactamase superfamily II</fullName>
    </submittedName>
</protein>
<dbReference type="GO" id="GO:0050313">
    <property type="term" value="F:sulfur dioxygenase activity"/>
    <property type="evidence" value="ECO:0007669"/>
    <property type="project" value="InterPro"/>
</dbReference>
<dbReference type="RefSeq" id="WP_076517051.1">
    <property type="nucleotide sequence ID" value="NZ_FTOH01000009.1"/>
</dbReference>
<dbReference type="GO" id="GO:0006749">
    <property type="term" value="P:glutathione metabolic process"/>
    <property type="evidence" value="ECO:0007669"/>
    <property type="project" value="InterPro"/>
</dbReference>
<dbReference type="AlphaFoldDB" id="A0A1N7P9S5"/>
<dbReference type="InterPro" id="IPR044528">
    <property type="entry name" value="POD-like_MBL-fold"/>
</dbReference>
<evidence type="ECO:0000313" key="3">
    <source>
        <dbReference type="EMBL" id="SIT07298.1"/>
    </source>
</evidence>
<dbReference type="CDD" id="cd07724">
    <property type="entry name" value="POD-like_MBL-fold"/>
    <property type="match status" value="1"/>
</dbReference>
<evidence type="ECO:0000256" key="1">
    <source>
        <dbReference type="ARBA" id="ARBA00022723"/>
    </source>
</evidence>
<organism evidence="3 4">
    <name type="scientific">Thalassolituus maritimus</name>
    <dbReference type="NCBI Taxonomy" id="484498"/>
    <lineage>
        <taxon>Bacteria</taxon>
        <taxon>Pseudomonadati</taxon>
        <taxon>Pseudomonadota</taxon>
        <taxon>Gammaproteobacteria</taxon>
        <taxon>Oceanospirillales</taxon>
        <taxon>Oceanospirillaceae</taxon>
        <taxon>Thalassolituus</taxon>
    </lineage>
</organism>
<keyword evidence="1" id="KW-0479">Metal-binding</keyword>
<dbReference type="EMBL" id="FTOH01000009">
    <property type="protein sequence ID" value="SIT07298.1"/>
    <property type="molecule type" value="Genomic_DNA"/>
</dbReference>
<evidence type="ECO:0000313" key="4">
    <source>
        <dbReference type="Proteomes" id="UP000185639"/>
    </source>
</evidence>